<dbReference type="Gene3D" id="3.20.20.20">
    <property type="entry name" value="Dihydropteroate synthase-like"/>
    <property type="match status" value="1"/>
</dbReference>
<evidence type="ECO:0000313" key="5">
    <source>
        <dbReference type="EMBL" id="SHF12366.1"/>
    </source>
</evidence>
<keyword evidence="6" id="KW-1185">Reference proteome</keyword>
<dbReference type="InterPro" id="IPR011005">
    <property type="entry name" value="Dihydropteroate_synth-like_sf"/>
</dbReference>
<evidence type="ECO:0000259" key="4">
    <source>
        <dbReference type="PROSITE" id="PS50972"/>
    </source>
</evidence>
<evidence type="ECO:0000256" key="1">
    <source>
        <dbReference type="ARBA" id="ARBA00010398"/>
    </source>
</evidence>
<evidence type="ECO:0000256" key="3">
    <source>
        <dbReference type="ARBA" id="ARBA00022679"/>
    </source>
</evidence>
<sequence>MLIIGEKINSTRKAVDAAVRRRDREFIEDLARRQAAAGAHLLDVNCGTLDAEEEPQAMAWLVEVVQQATGLPLCLDSANPRALAAGLEVHQGRAMINSISGESARYREVLPLLRETDSQVVLLGLDDQGIPPTREKAREVGGRLVDALCEAGIEPDRVYFDPLVRSVATNPQSVVDTLLLMDDLRQAYPGLHFVSGVSNVSFGLPARRHLNRAYVVLSIAHGLDAVIMDPTDAVMGALIYAAEALLARDRFCLEYIKAFQNKKLDV</sequence>
<evidence type="ECO:0000313" key="6">
    <source>
        <dbReference type="Proteomes" id="UP000184076"/>
    </source>
</evidence>
<gene>
    <name evidence="5" type="ORF">SAMN02745206_01386</name>
</gene>
<dbReference type="GO" id="GO:0032259">
    <property type="term" value="P:methylation"/>
    <property type="evidence" value="ECO:0007669"/>
    <property type="project" value="UniProtKB-KW"/>
</dbReference>
<dbReference type="GO" id="GO:0042558">
    <property type="term" value="P:pteridine-containing compound metabolic process"/>
    <property type="evidence" value="ECO:0007669"/>
    <property type="project" value="InterPro"/>
</dbReference>
<proteinExistence type="inferred from homology"/>
<organism evidence="5 6">
    <name type="scientific">Desulfacinum infernum DSM 9756</name>
    <dbReference type="NCBI Taxonomy" id="1121391"/>
    <lineage>
        <taxon>Bacteria</taxon>
        <taxon>Pseudomonadati</taxon>
        <taxon>Thermodesulfobacteriota</taxon>
        <taxon>Syntrophobacteria</taxon>
        <taxon>Syntrophobacterales</taxon>
        <taxon>Syntrophobacteraceae</taxon>
        <taxon>Desulfacinum</taxon>
    </lineage>
</organism>
<dbReference type="AlphaFoldDB" id="A0A1M4Z447"/>
<keyword evidence="3 5" id="KW-0808">Transferase</keyword>
<dbReference type="OrthoDB" id="9775133at2"/>
<dbReference type="PROSITE" id="PS50972">
    <property type="entry name" value="PTERIN_BINDING"/>
    <property type="match status" value="1"/>
</dbReference>
<dbReference type="SUPFAM" id="SSF51717">
    <property type="entry name" value="Dihydropteroate synthetase-like"/>
    <property type="match status" value="1"/>
</dbReference>
<dbReference type="InterPro" id="IPR000489">
    <property type="entry name" value="Pterin-binding_dom"/>
</dbReference>
<dbReference type="EMBL" id="FQVB01000011">
    <property type="protein sequence ID" value="SHF12366.1"/>
    <property type="molecule type" value="Genomic_DNA"/>
</dbReference>
<comment type="similarity">
    <text evidence="1">Belongs to the vitamin-B12 dependent methionine synthase family.</text>
</comment>
<protein>
    <submittedName>
        <fullName evidence="5">5-methyltetrahydrofolate--homocysteine methyltransferase</fullName>
    </submittedName>
</protein>
<dbReference type="STRING" id="1121391.SAMN02745206_01386"/>
<dbReference type="GO" id="GO:0008705">
    <property type="term" value="F:methionine synthase activity"/>
    <property type="evidence" value="ECO:0007669"/>
    <property type="project" value="TreeGrafter"/>
</dbReference>
<dbReference type="NCBIfam" id="NF005719">
    <property type="entry name" value="PRK07535.1"/>
    <property type="match status" value="1"/>
</dbReference>
<name>A0A1M4Z447_9BACT</name>
<evidence type="ECO:0000256" key="2">
    <source>
        <dbReference type="ARBA" id="ARBA00022603"/>
    </source>
</evidence>
<accession>A0A1M4Z447</accession>
<dbReference type="RefSeq" id="WP_073038259.1">
    <property type="nucleotide sequence ID" value="NZ_FQVB01000011.1"/>
</dbReference>
<reference evidence="6" key="1">
    <citation type="submission" date="2016-11" db="EMBL/GenBank/DDBJ databases">
        <authorList>
            <person name="Varghese N."/>
            <person name="Submissions S."/>
        </authorList>
    </citation>
    <scope>NUCLEOTIDE SEQUENCE [LARGE SCALE GENOMIC DNA]</scope>
    <source>
        <strain evidence="6">DSM 9756</strain>
    </source>
</reference>
<keyword evidence="2 5" id="KW-0489">Methyltransferase</keyword>
<dbReference type="PANTHER" id="PTHR45833">
    <property type="entry name" value="METHIONINE SYNTHASE"/>
    <property type="match status" value="1"/>
</dbReference>
<dbReference type="Proteomes" id="UP000184076">
    <property type="component" value="Unassembled WGS sequence"/>
</dbReference>
<feature type="domain" description="Pterin-binding" evidence="4">
    <location>
        <begin position="1"/>
        <end position="265"/>
    </location>
</feature>
<dbReference type="Pfam" id="PF00809">
    <property type="entry name" value="Pterin_bind"/>
    <property type="match status" value="1"/>
</dbReference>
<dbReference type="InterPro" id="IPR050554">
    <property type="entry name" value="Met_Synthase/Corrinoid"/>
</dbReference>
<dbReference type="GO" id="GO:0005829">
    <property type="term" value="C:cytosol"/>
    <property type="evidence" value="ECO:0007669"/>
    <property type="project" value="TreeGrafter"/>
</dbReference>